<keyword evidence="3" id="KW-0804">Transcription</keyword>
<evidence type="ECO:0000259" key="5">
    <source>
        <dbReference type="PROSITE" id="PS50043"/>
    </source>
</evidence>
<dbReference type="InterPro" id="IPR036388">
    <property type="entry name" value="WH-like_DNA-bd_sf"/>
</dbReference>
<evidence type="ECO:0000313" key="6">
    <source>
        <dbReference type="EMBL" id="HJG81162.1"/>
    </source>
</evidence>
<dbReference type="InterPro" id="IPR039420">
    <property type="entry name" value="WalR-like"/>
</dbReference>
<dbReference type="GO" id="GO:0006355">
    <property type="term" value="P:regulation of DNA-templated transcription"/>
    <property type="evidence" value="ECO:0007669"/>
    <property type="project" value="InterPro"/>
</dbReference>
<dbReference type="PROSITE" id="PS50043">
    <property type="entry name" value="HTH_LUXR_2"/>
    <property type="match status" value="1"/>
</dbReference>
<gene>
    <name evidence="6" type="ORF">K8V08_12200</name>
</gene>
<proteinExistence type="predicted"/>
<dbReference type="AlphaFoldDB" id="A0A921SPR2"/>
<evidence type="ECO:0000256" key="2">
    <source>
        <dbReference type="ARBA" id="ARBA00023125"/>
    </source>
</evidence>
<dbReference type="SUPFAM" id="SSF46894">
    <property type="entry name" value="C-terminal effector domain of the bipartite response regulators"/>
    <property type="match status" value="1"/>
</dbReference>
<name>A0A921SPR2_9MICO</name>
<feature type="region of interest" description="Disordered" evidence="4">
    <location>
        <begin position="1"/>
        <end position="21"/>
    </location>
</feature>
<feature type="domain" description="HTH luxR-type" evidence="5">
    <location>
        <begin position="205"/>
        <end position="270"/>
    </location>
</feature>
<dbReference type="Pfam" id="PF00196">
    <property type="entry name" value="GerE"/>
    <property type="match status" value="1"/>
</dbReference>
<dbReference type="Gene3D" id="1.10.10.10">
    <property type="entry name" value="Winged helix-like DNA-binding domain superfamily/Winged helix DNA-binding domain"/>
    <property type="match status" value="1"/>
</dbReference>
<dbReference type="InterPro" id="IPR000792">
    <property type="entry name" value="Tscrpt_reg_LuxR_C"/>
</dbReference>
<reference evidence="6" key="2">
    <citation type="submission" date="2021-09" db="EMBL/GenBank/DDBJ databases">
        <authorList>
            <person name="Gilroy R."/>
        </authorList>
    </citation>
    <scope>NUCLEOTIDE SEQUENCE</scope>
    <source>
        <strain evidence="6">ChiGjej5B5-7349</strain>
    </source>
</reference>
<comment type="caution">
    <text evidence="6">The sequence shown here is derived from an EMBL/GenBank/DDBJ whole genome shotgun (WGS) entry which is preliminary data.</text>
</comment>
<evidence type="ECO:0000256" key="4">
    <source>
        <dbReference type="SAM" id="MobiDB-lite"/>
    </source>
</evidence>
<evidence type="ECO:0000313" key="7">
    <source>
        <dbReference type="Proteomes" id="UP000784435"/>
    </source>
</evidence>
<dbReference type="Proteomes" id="UP000784435">
    <property type="component" value="Unassembled WGS sequence"/>
</dbReference>
<dbReference type="EMBL" id="DYUK01000270">
    <property type="protein sequence ID" value="HJG81162.1"/>
    <property type="molecule type" value="Genomic_DNA"/>
</dbReference>
<organism evidence="6 7">
    <name type="scientific">Brevibacterium senegalense</name>
    <dbReference type="NCBI Taxonomy" id="1033736"/>
    <lineage>
        <taxon>Bacteria</taxon>
        <taxon>Bacillati</taxon>
        <taxon>Actinomycetota</taxon>
        <taxon>Actinomycetes</taxon>
        <taxon>Micrococcales</taxon>
        <taxon>Brevibacteriaceae</taxon>
        <taxon>Brevibacterium</taxon>
    </lineage>
</organism>
<protein>
    <submittedName>
        <fullName evidence="6">LuxR C-terminal-related transcriptional regulator</fullName>
    </submittedName>
</protein>
<accession>A0A921SPR2</accession>
<reference evidence="6" key="1">
    <citation type="journal article" date="2021" name="PeerJ">
        <title>Extensive microbial diversity within the chicken gut microbiome revealed by metagenomics and culture.</title>
        <authorList>
            <person name="Gilroy R."/>
            <person name="Ravi A."/>
            <person name="Getino M."/>
            <person name="Pursley I."/>
            <person name="Horton D.L."/>
            <person name="Alikhan N.F."/>
            <person name="Baker D."/>
            <person name="Gharbi K."/>
            <person name="Hall N."/>
            <person name="Watson M."/>
            <person name="Adriaenssens E.M."/>
            <person name="Foster-Nyarko E."/>
            <person name="Jarju S."/>
            <person name="Secka A."/>
            <person name="Antonio M."/>
            <person name="Oren A."/>
            <person name="Chaudhuri R.R."/>
            <person name="La Ragione R."/>
            <person name="Hildebrand F."/>
            <person name="Pallen M.J."/>
        </authorList>
    </citation>
    <scope>NUCLEOTIDE SEQUENCE</scope>
    <source>
        <strain evidence="6">ChiGjej5B5-7349</strain>
    </source>
</reference>
<keyword evidence="1" id="KW-0805">Transcription regulation</keyword>
<sequence length="270" mass="30089">MEIASPAHDHDERSTGSPADLSSWHDVLTHDHLRQIFTVLEAAHDAQPGTVYRETLVESLARVYGVRGSTFFFGPRFEEMFLDPAPTLEGIGEPLMRNYREHWYAKDVFALPTAQTALLNRGFVALAEIPRVPDAQKEYVSGQLVPHGLGSAAALHLRFADGDAILGLFDRERRWTPPDILAMRTLARHLRALARGRVIQEDTVTVDLDRDLSPRLREVAALVGQGLTNAEIASRLTVTEMTVKKYISRIFEATGLTNRAMLAVAVRSRL</sequence>
<dbReference type="PANTHER" id="PTHR43214">
    <property type="entry name" value="TWO-COMPONENT RESPONSE REGULATOR"/>
    <property type="match status" value="1"/>
</dbReference>
<dbReference type="SMART" id="SM00421">
    <property type="entry name" value="HTH_LUXR"/>
    <property type="match status" value="1"/>
</dbReference>
<dbReference type="PANTHER" id="PTHR43214:SF24">
    <property type="entry name" value="TRANSCRIPTIONAL REGULATORY PROTEIN NARL-RELATED"/>
    <property type="match status" value="1"/>
</dbReference>
<evidence type="ECO:0000256" key="1">
    <source>
        <dbReference type="ARBA" id="ARBA00023015"/>
    </source>
</evidence>
<keyword evidence="2" id="KW-0238">DNA-binding</keyword>
<evidence type="ECO:0000256" key="3">
    <source>
        <dbReference type="ARBA" id="ARBA00023163"/>
    </source>
</evidence>
<dbReference type="InterPro" id="IPR016032">
    <property type="entry name" value="Sig_transdc_resp-reg_C-effctor"/>
</dbReference>
<dbReference type="CDD" id="cd06170">
    <property type="entry name" value="LuxR_C_like"/>
    <property type="match status" value="1"/>
</dbReference>
<dbReference type="GO" id="GO:0003677">
    <property type="term" value="F:DNA binding"/>
    <property type="evidence" value="ECO:0007669"/>
    <property type="project" value="UniProtKB-KW"/>
</dbReference>
<dbReference type="PRINTS" id="PR00038">
    <property type="entry name" value="HTHLUXR"/>
</dbReference>